<dbReference type="Proteomes" id="UP000593568">
    <property type="component" value="Unassembled WGS sequence"/>
</dbReference>
<organism evidence="1 2">
    <name type="scientific">Gossypium trilobum</name>
    <dbReference type="NCBI Taxonomy" id="34281"/>
    <lineage>
        <taxon>Eukaryota</taxon>
        <taxon>Viridiplantae</taxon>
        <taxon>Streptophyta</taxon>
        <taxon>Embryophyta</taxon>
        <taxon>Tracheophyta</taxon>
        <taxon>Spermatophyta</taxon>
        <taxon>Magnoliopsida</taxon>
        <taxon>eudicotyledons</taxon>
        <taxon>Gunneridae</taxon>
        <taxon>Pentapetalae</taxon>
        <taxon>rosids</taxon>
        <taxon>malvids</taxon>
        <taxon>Malvales</taxon>
        <taxon>Malvaceae</taxon>
        <taxon>Malvoideae</taxon>
        <taxon>Gossypium</taxon>
    </lineage>
</organism>
<dbReference type="AlphaFoldDB" id="A0A7J9FQQ1"/>
<keyword evidence="2" id="KW-1185">Reference proteome</keyword>
<accession>A0A7J9FQQ1</accession>
<dbReference type="EMBL" id="JABEZW010226170">
    <property type="protein sequence ID" value="MBA0787620.1"/>
    <property type="molecule type" value="Genomic_DNA"/>
</dbReference>
<comment type="caution">
    <text evidence="1">The sequence shown here is derived from an EMBL/GenBank/DDBJ whole genome shotgun (WGS) entry which is preliminary data.</text>
</comment>
<gene>
    <name evidence="1" type="ORF">Gotri_025547</name>
</gene>
<name>A0A7J9FQQ1_9ROSI</name>
<proteinExistence type="predicted"/>
<sequence>MKNQLTPPTDYVFQNPFSEEVSSKLEMERHEFECKKAKLLRDISSLQEENYQLKIDVQIEKSKTEKWTRQIIGRMEGRNKQHQRWDGVLKRESERGGKSYTCYDRLKEEEC</sequence>
<evidence type="ECO:0000313" key="1">
    <source>
        <dbReference type="EMBL" id="MBA0787620.1"/>
    </source>
</evidence>
<evidence type="ECO:0000313" key="2">
    <source>
        <dbReference type="Proteomes" id="UP000593568"/>
    </source>
</evidence>
<protein>
    <submittedName>
        <fullName evidence="1">Uncharacterized protein</fullName>
    </submittedName>
</protein>
<reference evidence="1 2" key="1">
    <citation type="journal article" date="2019" name="Genome Biol. Evol.">
        <title>Insights into the evolution of the New World diploid cottons (Gossypium, subgenus Houzingenia) based on genome sequencing.</title>
        <authorList>
            <person name="Grover C.E."/>
            <person name="Arick M.A. 2nd"/>
            <person name="Thrash A."/>
            <person name="Conover J.L."/>
            <person name="Sanders W.S."/>
            <person name="Peterson D.G."/>
            <person name="Frelichowski J.E."/>
            <person name="Scheffler J.A."/>
            <person name="Scheffler B.E."/>
            <person name="Wendel J.F."/>
        </authorList>
    </citation>
    <scope>NUCLEOTIDE SEQUENCE [LARGE SCALE GENOMIC DNA]</scope>
    <source>
        <strain evidence="1">8</strain>
        <tissue evidence="1">Leaf</tissue>
    </source>
</reference>